<dbReference type="eggNOG" id="KOG1685">
    <property type="taxonomic scope" value="Eukaryota"/>
</dbReference>
<evidence type="ECO:0008006" key="3">
    <source>
        <dbReference type="Google" id="ProtNLM"/>
    </source>
</evidence>
<dbReference type="PANTHER" id="PTHR23105">
    <property type="entry name" value="RIBOSOMAL PROTEIN L7AE FAMILY MEMBER"/>
    <property type="match status" value="1"/>
</dbReference>
<proteinExistence type="predicted"/>
<dbReference type="OMA" id="KKDTIRH"/>
<evidence type="ECO:0000313" key="2">
    <source>
        <dbReference type="Proteomes" id="UP000002173"/>
    </source>
</evidence>
<dbReference type="InterPro" id="IPR028364">
    <property type="entry name" value="Ribosomal_uL1/biogenesis"/>
</dbReference>
<dbReference type="Pfam" id="PF00687">
    <property type="entry name" value="Ribosomal_L1"/>
    <property type="match status" value="1"/>
</dbReference>
<dbReference type="GeneID" id="5479123"/>
<dbReference type="STRING" id="5865.A7AS02"/>
<dbReference type="VEuPathDB" id="PiroplasmaDB:BBOV_IV009670"/>
<dbReference type="InterPro" id="IPR016095">
    <property type="entry name" value="Ribosomal_uL1_3-a/b-sand"/>
</dbReference>
<dbReference type="Proteomes" id="UP000002173">
    <property type="component" value="Unassembled WGS sequence"/>
</dbReference>
<dbReference type="KEGG" id="bbo:BBOV_IV009670"/>
<keyword evidence="2" id="KW-1185">Reference proteome</keyword>
<dbReference type="InParanoid" id="A7AS02"/>
<reference evidence="1 2" key="1">
    <citation type="journal article" date="2007" name="PLoS Pathog.">
        <title>Genome sequence of Babesia bovis and comparative analysis of apicomplexan hemoprotozoa.</title>
        <authorList>
            <person name="Brayton K.A."/>
            <person name="Lau A.O.T."/>
            <person name="Herndon D.R."/>
            <person name="Hannick L."/>
            <person name="Kappmeyer L.S."/>
            <person name="Berens S.J."/>
            <person name="Bidwell S.L."/>
            <person name="Brown W.C."/>
            <person name="Crabtree J."/>
            <person name="Fadrosh D."/>
            <person name="Feldblum T."/>
            <person name="Forberger H.A."/>
            <person name="Haas B.J."/>
            <person name="Howell J.M."/>
            <person name="Khouri H."/>
            <person name="Koo H."/>
            <person name="Mann D.J."/>
            <person name="Norimine J."/>
            <person name="Paulsen I.T."/>
            <person name="Radune D."/>
            <person name="Ren Q."/>
            <person name="Smith R.K. Jr."/>
            <person name="Suarez C.E."/>
            <person name="White O."/>
            <person name="Wortman J.R."/>
            <person name="Knowles D.P. Jr."/>
            <person name="McElwain T.F."/>
            <person name="Nene V.M."/>
        </authorList>
    </citation>
    <scope>NUCLEOTIDE SEQUENCE [LARGE SCALE GENOMIC DNA]</scope>
    <source>
        <strain evidence="1">T2Bo</strain>
    </source>
</reference>
<dbReference type="GO" id="GO:0003723">
    <property type="term" value="F:RNA binding"/>
    <property type="evidence" value="ECO:0007669"/>
    <property type="project" value="InterPro"/>
</dbReference>
<evidence type="ECO:0000313" key="1">
    <source>
        <dbReference type="EMBL" id="EDO07321.1"/>
    </source>
</evidence>
<dbReference type="RefSeq" id="XP_001610889.1">
    <property type="nucleotide sequence ID" value="XM_001610839.1"/>
</dbReference>
<gene>
    <name evidence="1" type="ORF">BBOV_IV009670</name>
</gene>
<dbReference type="Gene3D" id="3.40.50.790">
    <property type="match status" value="1"/>
</dbReference>
<reference evidence="2" key="3">
    <citation type="journal article" date="2021" name="Int. J. Parasitol.">
        <title>Comparative analysis of gene expression between Babesia bovis blood stages and kinetes allowed by improved genome annotation.</title>
        <authorList>
            <person name="Ueti M.W."/>
            <person name="Johnson W.C."/>
            <person name="Kappmeyer L.S."/>
            <person name="Herndon D.R."/>
            <person name="Mousel M.R."/>
            <person name="Reif K.E."/>
            <person name="Taus N.S."/>
            <person name="Ifeonu O.O."/>
            <person name="Silva J.C."/>
            <person name="Suarez C.E."/>
            <person name="Brayton K.A."/>
        </authorList>
    </citation>
    <scope>NUCLEOTIDE SEQUENCE [LARGE SCALE GENOMIC DNA]</scope>
</reference>
<dbReference type="EMBL" id="AAXT01000002">
    <property type="protein sequence ID" value="EDO07321.1"/>
    <property type="molecule type" value="Genomic_DNA"/>
</dbReference>
<dbReference type="InterPro" id="IPR023674">
    <property type="entry name" value="Ribosomal_uL1-like"/>
</dbReference>
<reference evidence="2" key="2">
    <citation type="journal article" date="2020" name="Data Brief">
        <title>Transcriptome dataset of Babesia bovis life stages within vertebrate and invertebrate hosts.</title>
        <authorList>
            <person name="Ueti M.W."/>
            <person name="Johnson W.C."/>
            <person name="Kappmeyer L.S."/>
            <person name="Herndon D.R."/>
            <person name="Mousel M.R."/>
            <person name="Reif K.E."/>
            <person name="Taus N.S."/>
            <person name="Ifeonu O.O."/>
            <person name="Silva J.C."/>
            <person name="Suarez C.E."/>
            <person name="Brayton K.A."/>
        </authorList>
    </citation>
    <scope>NUCLEOTIDE SEQUENCE [LARGE SCALE GENOMIC DNA]</scope>
</reference>
<comment type="caution">
    <text evidence="1">The sequence shown here is derived from an EMBL/GenBank/DDBJ whole genome shotgun (WGS) entry which is preliminary data.</text>
</comment>
<dbReference type="InterPro" id="IPR050257">
    <property type="entry name" value="eL8/uL1-like"/>
</dbReference>
<sequence>MARPTLYRLNRVAKEVGVDKKTRKEISKASGKPASKPVSIIPKVGVSALDNEHITVTEESIKKAVSALKKRAEAERESRTLDLLEDPSRCYVHLQIFLHKVFPETHIKPLKIQLQYPIYRGKDICIFVKDPQKEWKKTLGDLKIREIQKVIGVEKLRKKYKEYKDRRLLVNSFDLFLSDQRVAPSLPTLLGKIFIEKKKMPISLTLGRGSMRDHIVSAINSTFYRVGIGKCSSVKVAVSSMSVDEVVANVQDCIEAIKRFHMTDATYKSKISGIYISWEGVDSLCLYSEELEAVEDIISTLSKTKEATAEE</sequence>
<organism evidence="1 2">
    <name type="scientific">Babesia bovis</name>
    <dbReference type="NCBI Taxonomy" id="5865"/>
    <lineage>
        <taxon>Eukaryota</taxon>
        <taxon>Sar</taxon>
        <taxon>Alveolata</taxon>
        <taxon>Apicomplexa</taxon>
        <taxon>Aconoidasida</taxon>
        <taxon>Piroplasmida</taxon>
        <taxon>Babesiidae</taxon>
        <taxon>Babesia</taxon>
    </lineage>
</organism>
<protein>
    <recommendedName>
        <fullName evidence="3">Ribosomal protein L1p/L10e family protein</fullName>
    </recommendedName>
</protein>
<dbReference type="AlphaFoldDB" id="A7AS02"/>
<name>A7AS02_BABBO</name>
<dbReference type="CDD" id="cd00403">
    <property type="entry name" value="Ribosomal_L1"/>
    <property type="match status" value="1"/>
</dbReference>
<accession>A7AS02</accession>
<dbReference type="SUPFAM" id="SSF56808">
    <property type="entry name" value="Ribosomal protein L1"/>
    <property type="match status" value="1"/>
</dbReference>